<dbReference type="PROSITE" id="PS00461">
    <property type="entry name" value="6PGD"/>
    <property type="match status" value="1"/>
</dbReference>
<keyword evidence="18" id="KW-1185">Reference proteome</keyword>
<dbReference type="SUPFAM" id="SSF48179">
    <property type="entry name" value="6-phosphogluconate dehydrogenase C-terminal domain-like"/>
    <property type="match status" value="1"/>
</dbReference>
<evidence type="ECO:0000256" key="14">
    <source>
        <dbReference type="PIRSR" id="PIRSR000109-2"/>
    </source>
</evidence>
<keyword evidence="8 12" id="KW-0560">Oxidoreductase</keyword>
<dbReference type="GO" id="GO:0050661">
    <property type="term" value="F:NADP binding"/>
    <property type="evidence" value="ECO:0007669"/>
    <property type="project" value="InterPro"/>
</dbReference>
<dbReference type="PIRSF" id="PIRSF000109">
    <property type="entry name" value="6PGD"/>
    <property type="match status" value="1"/>
</dbReference>
<dbReference type="EMBL" id="MDGM01000007">
    <property type="protein sequence ID" value="PIB26080.1"/>
    <property type="molecule type" value="Genomic_DNA"/>
</dbReference>
<feature type="binding site" evidence="14">
    <location>
        <position position="447"/>
    </location>
    <ligand>
        <name>substrate</name>
        <note>ligand shared between dimeric partners</note>
    </ligand>
</feature>
<dbReference type="OrthoDB" id="9804542at2"/>
<dbReference type="Gene3D" id="1.20.5.320">
    <property type="entry name" value="6-Phosphogluconate Dehydrogenase, domain 3"/>
    <property type="match status" value="1"/>
</dbReference>
<dbReference type="InterPro" id="IPR006115">
    <property type="entry name" value="6PGDH_NADP-bd"/>
</dbReference>
<dbReference type="UniPathway" id="UPA00115">
    <property type="reaction ID" value="UER00410"/>
</dbReference>
<dbReference type="GO" id="GO:0006098">
    <property type="term" value="P:pentose-phosphate shunt"/>
    <property type="evidence" value="ECO:0007669"/>
    <property type="project" value="UniProtKB-UniPathway"/>
</dbReference>
<proteinExistence type="inferred from homology"/>
<dbReference type="EC" id="1.1.1.44" evidence="5 12"/>
<gene>
    <name evidence="17" type="ORF">BFP76_14065</name>
</gene>
<dbReference type="InterPro" id="IPR006113">
    <property type="entry name" value="6PGDH_Gnd/GntZ"/>
</dbReference>
<feature type="binding site" description="in other chain" evidence="14">
    <location>
        <position position="287"/>
    </location>
    <ligand>
        <name>substrate</name>
        <note>ligand shared between dimeric partners</note>
    </ligand>
</feature>
<feature type="binding site" description="in other chain" evidence="14">
    <location>
        <begin position="128"/>
        <end position="130"/>
    </location>
    <ligand>
        <name>substrate</name>
        <note>ligand shared between dimeric partners</note>
    </ligand>
</feature>
<evidence type="ECO:0000256" key="7">
    <source>
        <dbReference type="ARBA" id="ARBA00022857"/>
    </source>
</evidence>
<evidence type="ECO:0000313" key="18">
    <source>
        <dbReference type="Proteomes" id="UP000231516"/>
    </source>
</evidence>
<dbReference type="InterPro" id="IPR013328">
    <property type="entry name" value="6PGD_dom2"/>
</dbReference>
<dbReference type="Gene3D" id="1.10.1040.10">
    <property type="entry name" value="N-(1-d-carboxylethyl)-l-norvaline Dehydrogenase, domain 2"/>
    <property type="match status" value="1"/>
</dbReference>
<accession>A0A2G5KB27</accession>
<dbReference type="GO" id="GO:0004616">
    <property type="term" value="F:phosphogluconate dehydrogenase (decarboxylating) activity"/>
    <property type="evidence" value="ECO:0007669"/>
    <property type="project" value="UniProtKB-EC"/>
</dbReference>
<dbReference type="Pfam" id="PF00393">
    <property type="entry name" value="6PGD"/>
    <property type="match status" value="1"/>
</dbReference>
<feature type="active site" description="Proton donor" evidence="13">
    <location>
        <position position="189"/>
    </location>
</feature>
<evidence type="ECO:0000256" key="9">
    <source>
        <dbReference type="ARBA" id="ARBA00023064"/>
    </source>
</evidence>
<feature type="binding site" description="in other chain" evidence="14">
    <location>
        <position position="190"/>
    </location>
    <ligand>
        <name>substrate</name>
        <note>ligand shared between dimeric partners</note>
    </ligand>
</feature>
<evidence type="ECO:0000256" key="10">
    <source>
        <dbReference type="ARBA" id="ARBA00023126"/>
    </source>
</evidence>
<dbReference type="SUPFAM" id="SSF51735">
    <property type="entry name" value="NAD(P)-binding Rossmann-fold domains"/>
    <property type="match status" value="1"/>
</dbReference>
<dbReference type="FunFam" id="1.10.1040.10:FF:000032">
    <property type="entry name" value="6-phosphogluconate dehydrogenase, decarboxylating"/>
    <property type="match status" value="1"/>
</dbReference>
<sequence length="471" mass="50146">MAHVGLIGIGVMGASFAQNLAEEGHSVSMLDRSIEKMQAVADAGKALKGDLIICKDAEALIKSLPTPRTVLVLVPSGAPLDSVIEMVKPLLDKGDLIADLGNSYYKETERRTAELENLGLYFLGMGISGGAEGARHGPSIMAGGSRESWARVEGALKDAAAKFEGTPCCDWFGPGGSGHFIKMLHNGIEYADMQQIAESYGIMRDGLGMSAGEIADVYKSWMNGPLNSYLIEIAGEVAAATDPKTGGAMLDIILDKAGQKGTGRWSVVESLHLGQPNSLIAAAVEARNLSAQKDMRLEMETIFGASPTALGNALGDRDDAINSLEQAMIAAKVCAYTQGFEILHAASNEFEWNLDLAAIARVWRAGCIIRSVFLDEISDVYDNGGRSNLALSPVFGQRLKDHIPALQQVTAAAVAHGLHVPAMFAALSFHNMSRTGQSTANMIQGLRDYFGAHTFERLDDLGTAVNGPWHD</sequence>
<evidence type="ECO:0000256" key="1">
    <source>
        <dbReference type="ARBA" id="ARBA00002526"/>
    </source>
</evidence>
<evidence type="ECO:0000256" key="5">
    <source>
        <dbReference type="ARBA" id="ARBA00013011"/>
    </source>
</evidence>
<dbReference type="InterPro" id="IPR036291">
    <property type="entry name" value="NAD(P)-bd_dom_sf"/>
</dbReference>
<dbReference type="RefSeq" id="WP_099591830.1">
    <property type="nucleotide sequence ID" value="NZ_MDGM01000007.1"/>
</dbReference>
<dbReference type="InterPro" id="IPR006183">
    <property type="entry name" value="Pgluconate_DH"/>
</dbReference>
<dbReference type="Gene3D" id="3.40.50.720">
    <property type="entry name" value="NAD(P)-binding Rossmann-like Domain"/>
    <property type="match status" value="1"/>
</dbReference>
<keyword evidence="9 15" id="KW-0311">Gluconate utilization</keyword>
<feature type="active site" description="Proton acceptor" evidence="13">
    <location>
        <position position="182"/>
    </location>
</feature>
<dbReference type="InterPro" id="IPR008927">
    <property type="entry name" value="6-PGluconate_DH-like_C_sf"/>
</dbReference>
<dbReference type="SMART" id="SM01350">
    <property type="entry name" value="6PGD"/>
    <property type="match status" value="1"/>
</dbReference>
<evidence type="ECO:0000256" key="8">
    <source>
        <dbReference type="ARBA" id="ARBA00023002"/>
    </source>
</evidence>
<organism evidence="17 18">
    <name type="scientific">Paramylibacter kogurei</name>
    <dbReference type="NCBI Taxonomy" id="1889778"/>
    <lineage>
        <taxon>Bacteria</taxon>
        <taxon>Pseudomonadati</taxon>
        <taxon>Pseudomonadota</taxon>
        <taxon>Alphaproteobacteria</taxon>
        <taxon>Rhodobacterales</taxon>
        <taxon>Paracoccaceae</taxon>
        <taxon>Paramylibacter</taxon>
    </lineage>
</organism>
<evidence type="ECO:0000256" key="2">
    <source>
        <dbReference type="ARBA" id="ARBA00004874"/>
    </source>
</evidence>
<comment type="pathway">
    <text evidence="2 12 15">Carbohydrate degradation; pentose phosphate pathway; D-ribulose 5-phosphate from D-glucose 6-phosphate (oxidative stage): step 3/3.</text>
</comment>
<keyword evidence="7 12" id="KW-0521">NADP</keyword>
<feature type="domain" description="6-phosphogluconate dehydrogenase C-terminal" evidence="16">
    <location>
        <begin position="178"/>
        <end position="470"/>
    </location>
</feature>
<evidence type="ECO:0000259" key="16">
    <source>
        <dbReference type="SMART" id="SM01350"/>
    </source>
</evidence>
<evidence type="ECO:0000313" key="17">
    <source>
        <dbReference type="EMBL" id="PIB26080.1"/>
    </source>
</evidence>
<dbReference type="NCBIfam" id="TIGR00873">
    <property type="entry name" value="gnd"/>
    <property type="match status" value="1"/>
</dbReference>
<dbReference type="InterPro" id="IPR006114">
    <property type="entry name" value="6PGDH_C"/>
</dbReference>
<comment type="catalytic activity">
    <reaction evidence="11 12 15">
        <text>6-phospho-D-gluconate + NADP(+) = D-ribulose 5-phosphate + CO2 + NADPH</text>
        <dbReference type="Rhea" id="RHEA:10116"/>
        <dbReference type="ChEBI" id="CHEBI:16526"/>
        <dbReference type="ChEBI" id="CHEBI:57783"/>
        <dbReference type="ChEBI" id="CHEBI:58121"/>
        <dbReference type="ChEBI" id="CHEBI:58349"/>
        <dbReference type="ChEBI" id="CHEBI:58759"/>
        <dbReference type="EC" id="1.1.1.44"/>
    </reaction>
</comment>
<feature type="binding site" evidence="14">
    <location>
        <position position="453"/>
    </location>
    <ligand>
        <name>substrate</name>
        <note>ligand shared between dimeric partners</note>
    </ligand>
</feature>
<keyword evidence="10 12" id="KW-0570">Pentose shunt</keyword>
<evidence type="ECO:0000256" key="15">
    <source>
        <dbReference type="RuleBase" id="RU000485"/>
    </source>
</evidence>
<evidence type="ECO:0000256" key="12">
    <source>
        <dbReference type="PIRNR" id="PIRNR000109"/>
    </source>
</evidence>
<evidence type="ECO:0000256" key="13">
    <source>
        <dbReference type="PIRSR" id="PIRSR000109-1"/>
    </source>
</evidence>
<feature type="binding site" description="in other chain" evidence="14">
    <location>
        <begin position="185"/>
        <end position="186"/>
    </location>
    <ligand>
        <name>substrate</name>
        <note>ligand shared between dimeric partners</note>
    </ligand>
</feature>
<dbReference type="InterPro" id="IPR006184">
    <property type="entry name" value="6PGdom_BS"/>
</dbReference>
<evidence type="ECO:0000256" key="4">
    <source>
        <dbReference type="ARBA" id="ARBA00011738"/>
    </source>
</evidence>
<dbReference type="Proteomes" id="UP000231516">
    <property type="component" value="Unassembled WGS sequence"/>
</dbReference>
<feature type="binding site" description="in other chain" evidence="14">
    <location>
        <position position="102"/>
    </location>
    <ligand>
        <name>substrate</name>
        <note>ligand shared between dimeric partners</note>
    </ligand>
</feature>
<protein>
    <recommendedName>
        <fullName evidence="6 12">6-phosphogluconate dehydrogenase, decarboxylating</fullName>
        <ecNumber evidence="5 12">1.1.1.44</ecNumber>
    </recommendedName>
</protein>
<dbReference type="Pfam" id="PF03446">
    <property type="entry name" value="NAD_binding_2"/>
    <property type="match status" value="1"/>
</dbReference>
<dbReference type="AlphaFoldDB" id="A0A2G5KB27"/>
<evidence type="ECO:0000256" key="6">
    <source>
        <dbReference type="ARBA" id="ARBA00018193"/>
    </source>
</evidence>
<comment type="similarity">
    <text evidence="3 12 15">Belongs to the 6-phosphogluconate dehydrogenase family.</text>
</comment>
<dbReference type="PANTHER" id="PTHR11811">
    <property type="entry name" value="6-PHOSPHOGLUCONATE DEHYDROGENASE"/>
    <property type="match status" value="1"/>
</dbReference>
<dbReference type="GO" id="GO:0019521">
    <property type="term" value="P:D-gluconate metabolic process"/>
    <property type="evidence" value="ECO:0007669"/>
    <property type="project" value="UniProtKB-KW"/>
</dbReference>
<dbReference type="PRINTS" id="PR00076">
    <property type="entry name" value="6PGDHDRGNASE"/>
</dbReference>
<comment type="caution">
    <text evidence="17">The sequence shown here is derived from an EMBL/GenBank/DDBJ whole genome shotgun (WGS) entry which is preliminary data.</text>
</comment>
<feature type="binding site" description="in other chain" evidence="14">
    <location>
        <position position="260"/>
    </location>
    <ligand>
        <name>substrate</name>
        <note>ligand shared between dimeric partners</note>
    </ligand>
</feature>
<comment type="subunit">
    <text evidence="4 12">Homodimer.</text>
</comment>
<evidence type="ECO:0000256" key="3">
    <source>
        <dbReference type="ARBA" id="ARBA00008419"/>
    </source>
</evidence>
<comment type="function">
    <text evidence="1 12">Catalyzes the oxidative decarboxylation of 6-phosphogluconate to ribulose 5-phosphate and CO(2), with concomitant reduction of NADP to NADPH.</text>
</comment>
<evidence type="ECO:0000256" key="11">
    <source>
        <dbReference type="ARBA" id="ARBA00048640"/>
    </source>
</evidence>
<reference evidence="17 18" key="1">
    <citation type="submission" date="2016-08" db="EMBL/GenBank/DDBJ databases">
        <title>Draft genome of Amylibacter sp. strain 4G11.</title>
        <authorList>
            <person name="Wong S.-K."/>
            <person name="Hamasaki K."/>
            <person name="Yoshizawa S."/>
        </authorList>
    </citation>
    <scope>NUCLEOTIDE SEQUENCE [LARGE SCALE GENOMIC DNA]</scope>
    <source>
        <strain evidence="17 18">4G11</strain>
    </source>
</reference>
<name>A0A2G5KB27_9RHOB</name>
<dbReference type="NCBIfam" id="NF006765">
    <property type="entry name" value="PRK09287.1"/>
    <property type="match status" value="1"/>
</dbReference>